<feature type="region of interest" description="Disordered" evidence="1">
    <location>
        <begin position="1"/>
        <end position="28"/>
    </location>
</feature>
<accession>A0A642VAM1</accession>
<dbReference type="OrthoDB" id="10599113at2759"/>
<keyword evidence="3" id="KW-1185">Reference proteome</keyword>
<reference evidence="2" key="1">
    <citation type="journal article" date="2019" name="G3 (Bethesda)">
        <title>Genome Assemblies of Two Rare Opportunistic Yeast Pathogens: Diutina rugosa (syn. Candida rugosa) and Trichomonascus ciferrii (syn. Candida ciferrii).</title>
        <authorList>
            <person name="Mixao V."/>
            <person name="Saus E."/>
            <person name="Hansen A.P."/>
            <person name="Lass-Florl C."/>
            <person name="Gabaldon T."/>
        </authorList>
    </citation>
    <scope>NUCLEOTIDE SEQUENCE</scope>
    <source>
        <strain evidence="2">CBS 4856</strain>
    </source>
</reference>
<dbReference type="VEuPathDB" id="FungiDB:TRICI_000686"/>
<dbReference type="Proteomes" id="UP000761534">
    <property type="component" value="Unassembled WGS sequence"/>
</dbReference>
<gene>
    <name evidence="2" type="ORF">TRICI_000686</name>
</gene>
<comment type="caution">
    <text evidence="2">The sequence shown here is derived from an EMBL/GenBank/DDBJ whole genome shotgun (WGS) entry which is preliminary data.</text>
</comment>
<feature type="region of interest" description="Disordered" evidence="1">
    <location>
        <begin position="164"/>
        <end position="196"/>
    </location>
</feature>
<protein>
    <submittedName>
        <fullName evidence="2">Uncharacterized protein</fullName>
    </submittedName>
</protein>
<organism evidence="2 3">
    <name type="scientific">Trichomonascus ciferrii</name>
    <dbReference type="NCBI Taxonomy" id="44093"/>
    <lineage>
        <taxon>Eukaryota</taxon>
        <taxon>Fungi</taxon>
        <taxon>Dikarya</taxon>
        <taxon>Ascomycota</taxon>
        <taxon>Saccharomycotina</taxon>
        <taxon>Dipodascomycetes</taxon>
        <taxon>Dipodascales</taxon>
        <taxon>Trichomonascaceae</taxon>
        <taxon>Trichomonascus</taxon>
        <taxon>Trichomonascus ciferrii complex</taxon>
    </lineage>
</organism>
<evidence type="ECO:0000256" key="1">
    <source>
        <dbReference type="SAM" id="MobiDB-lite"/>
    </source>
</evidence>
<dbReference type="EMBL" id="SWFS01000059">
    <property type="protein sequence ID" value="KAA8917162.1"/>
    <property type="molecule type" value="Genomic_DNA"/>
</dbReference>
<evidence type="ECO:0000313" key="3">
    <source>
        <dbReference type="Proteomes" id="UP000761534"/>
    </source>
</evidence>
<dbReference type="AlphaFoldDB" id="A0A642VAM1"/>
<sequence length="416" mass="46615">MFSSDDGLPTPLEAAVCDDESRGGPSTTTRVVEMSRIHHHGYSRRPPDDSCLIQDAMKVLLDDSNGACCAYDPVREPILRIVSICSSSDTAHRSVIPKLLAYYHRRRKSTDQEIHAQITHIVPPHKRGFMLNTVDRTRRDEDNDYFSLTPQLHRSRSLYSTPRSMFHASSASPPLSPTLSDTSSSHYRKRSSTSSTCSTTYSAEADVLDEDYATLVHYQNKIYNNFALISRSEHDIPVVPPCSVHYALNIHPLPTHVLPTFSSLVKTQLVELTRGGVMVVCYPTSRRLYDCHVLPCIDLALHQLLALNMISTQACEDISTPPNTDTIPSFRKQQAILSELSDAEILYSAEVNGYECIDWGYRWLNEEVEWLKTALATAGFFSSQTLLNLIEGMTKNKQWSSGGLCDVGVFVIRKTL</sequence>
<feature type="compositionally biased region" description="Low complexity" evidence="1">
    <location>
        <begin position="168"/>
        <end position="185"/>
    </location>
</feature>
<evidence type="ECO:0000313" key="2">
    <source>
        <dbReference type="EMBL" id="KAA8917162.1"/>
    </source>
</evidence>
<name>A0A642VAM1_9ASCO</name>
<proteinExistence type="predicted"/>